<dbReference type="Gene3D" id="2.60.40.640">
    <property type="match status" value="1"/>
</dbReference>
<gene>
    <name evidence="1" type="ORF">EMPS_03171</name>
</gene>
<reference evidence="1" key="1">
    <citation type="submission" date="2021-11" db="EMBL/GenBank/DDBJ databases">
        <authorList>
            <person name="Herlambang A."/>
            <person name="Guo Y."/>
            <person name="Takashima Y."/>
            <person name="Nishizawa T."/>
        </authorList>
    </citation>
    <scope>NUCLEOTIDE SEQUENCE</scope>
    <source>
        <strain evidence="1">E1425</strain>
    </source>
</reference>
<sequence>MGFTFDIELNTAEPFQVLLDLHQKRVQTISGAIVFQLDSPETFKVATISIVGNIGVALNIDSAKHNIVRERLVETTVDLIAANDTEGHGTIHFDESGRQRLPFRIDIPRPAELPPTLLNKLDTHYIDWKYEIVATVQRDFILSTSKTVKHDLAVQRPMTSLGPKEPTVTASTDLPGDFRSKVTSPSRIALGQDQLKVLVETKARNKGFMIKEVDCAIVQTEDIRYKTRYPHANVPNAHEPGVLCAVNASRLVSSIKKVSNDDNDLDFGRHKPLELDLHLDNFQLIPTERGMSWLEISHILRFTVHFMDVNLESIVVELPLFVDHEPTPSSIAEAEAVAAAEAAASVAAEKGASAKKSSALKMFESLTLSNSTVSPVS</sequence>
<reference evidence="1" key="2">
    <citation type="journal article" date="2022" name="Microbiol. Resour. Announc.">
        <title>Whole-Genome Sequence of Entomortierella parvispora E1425, a Mucoromycotan Fungus Associated with Burkholderiaceae-Related Endosymbiotic Bacteria.</title>
        <authorList>
            <person name="Herlambang A."/>
            <person name="Guo Y."/>
            <person name="Takashima Y."/>
            <person name="Narisawa K."/>
            <person name="Ohta H."/>
            <person name="Nishizawa T."/>
        </authorList>
    </citation>
    <scope>NUCLEOTIDE SEQUENCE</scope>
    <source>
        <strain evidence="1">E1425</strain>
    </source>
</reference>
<evidence type="ECO:0000313" key="1">
    <source>
        <dbReference type="EMBL" id="GJJ70821.1"/>
    </source>
</evidence>
<keyword evidence="2" id="KW-1185">Reference proteome</keyword>
<dbReference type="InterPro" id="IPR014752">
    <property type="entry name" value="Arrestin-like_C"/>
</dbReference>
<comment type="caution">
    <text evidence="1">The sequence shown here is derived from an EMBL/GenBank/DDBJ whole genome shotgun (WGS) entry which is preliminary data.</text>
</comment>
<dbReference type="Proteomes" id="UP000827284">
    <property type="component" value="Unassembled WGS sequence"/>
</dbReference>
<dbReference type="OrthoDB" id="2329848at2759"/>
<proteinExistence type="predicted"/>
<name>A0A9P3H644_9FUNG</name>
<dbReference type="AlphaFoldDB" id="A0A9P3H644"/>
<dbReference type="EMBL" id="BQFW01000004">
    <property type="protein sequence ID" value="GJJ70821.1"/>
    <property type="molecule type" value="Genomic_DNA"/>
</dbReference>
<organism evidence="1 2">
    <name type="scientific">Entomortierella parvispora</name>
    <dbReference type="NCBI Taxonomy" id="205924"/>
    <lineage>
        <taxon>Eukaryota</taxon>
        <taxon>Fungi</taxon>
        <taxon>Fungi incertae sedis</taxon>
        <taxon>Mucoromycota</taxon>
        <taxon>Mortierellomycotina</taxon>
        <taxon>Mortierellomycetes</taxon>
        <taxon>Mortierellales</taxon>
        <taxon>Mortierellaceae</taxon>
        <taxon>Entomortierella</taxon>
    </lineage>
</organism>
<evidence type="ECO:0000313" key="2">
    <source>
        <dbReference type="Proteomes" id="UP000827284"/>
    </source>
</evidence>
<accession>A0A9P3H644</accession>
<protein>
    <submittedName>
        <fullName evidence="1">Uncharacterized protein</fullName>
    </submittedName>
</protein>